<dbReference type="PROSITE" id="PS51257">
    <property type="entry name" value="PROKAR_LIPOPROTEIN"/>
    <property type="match status" value="1"/>
</dbReference>
<dbReference type="SUPFAM" id="SSF53850">
    <property type="entry name" value="Periplasmic binding protein-like II"/>
    <property type="match status" value="1"/>
</dbReference>
<dbReference type="InterPro" id="IPR050490">
    <property type="entry name" value="Bact_solute-bd_prot1"/>
</dbReference>
<feature type="signal peptide" evidence="1">
    <location>
        <begin position="1"/>
        <end position="24"/>
    </location>
</feature>
<dbReference type="Proteomes" id="UP000637643">
    <property type="component" value="Unassembled WGS sequence"/>
</dbReference>
<reference evidence="2" key="1">
    <citation type="journal article" date="2014" name="Int. J. Syst. Evol. Microbiol.">
        <title>Complete genome sequence of Corynebacterium casei LMG S-19264T (=DSM 44701T), isolated from a smear-ripened cheese.</title>
        <authorList>
            <consortium name="US DOE Joint Genome Institute (JGI-PGF)"/>
            <person name="Walter F."/>
            <person name="Albersmeier A."/>
            <person name="Kalinowski J."/>
            <person name="Ruckert C."/>
        </authorList>
    </citation>
    <scope>NUCLEOTIDE SEQUENCE</scope>
    <source>
        <strain evidence="2">CGMCC 1.16134</strain>
    </source>
</reference>
<evidence type="ECO:0000313" key="2">
    <source>
        <dbReference type="EMBL" id="GGF76053.1"/>
    </source>
</evidence>
<keyword evidence="3" id="KW-1185">Reference proteome</keyword>
<dbReference type="PANTHER" id="PTHR43649">
    <property type="entry name" value="ARABINOSE-BINDING PROTEIN-RELATED"/>
    <property type="match status" value="1"/>
</dbReference>
<keyword evidence="1" id="KW-0732">Signal</keyword>
<dbReference type="EMBL" id="BMKR01000007">
    <property type="protein sequence ID" value="GGF76053.1"/>
    <property type="molecule type" value="Genomic_DNA"/>
</dbReference>
<sequence>MGDRKKSLLRIGATALLSLGVVLSGCSSGGNNTKAANTGNSTAKNASSEEVNAANPLEISVFLGEAGQQPTADNKIYKKIKDELGVTFKFEFLAGDKNQKLGVMIAGGDYPDLISADTKLTAAGAVIPLEDLIEEHAPNLKKHYEKYWNQMKDPNDGHIYYLPNYGAYNGEVSDTYYSGPAFWIQKAVLKEFNYPTPKTLDEYFDLIAKYKEKYPTIDGKPTIGFEILNYDWKNWGLLNAPQHLIGHPNDGGVVVNDGKGEIFADKDHAKKYYQKLNEINAQGLLDKEAFTQNYDQYMAKLSSGAVLGMFDQHWNFGSAEDSLKTQEKLERTYVGFPLVYDSSTKDYYRDRPSLNLNNGFGITVNAKNPEKIIKALDKLITEDWQKLMTWGVEGEDYMVNDAGRFIRTEEQRDNTTDATWKLANKADAFYATAPKLEGYFSDGNATAASNQPEEYQASLKPFDKEVLTAYGFNSYVDFFSAPPENPIYYPAWSVDLVEGSPAKIASTKLNETSTKYLPKAILANPSEFDSVWSEYTSAIQKLDIKSYEDRINEVLKWRIDNWSVK</sequence>
<dbReference type="Gene3D" id="3.40.190.10">
    <property type="entry name" value="Periplasmic binding protein-like II"/>
    <property type="match status" value="2"/>
</dbReference>
<dbReference type="RefSeq" id="WP_189024644.1">
    <property type="nucleotide sequence ID" value="NZ_BMKR01000007.1"/>
</dbReference>
<protein>
    <submittedName>
        <fullName evidence="2">ABC transporter substrate-binding protein</fullName>
    </submittedName>
</protein>
<accession>A0A917FG59</accession>
<organism evidence="2 3">
    <name type="scientific">Paenibacillus albidus</name>
    <dbReference type="NCBI Taxonomy" id="2041023"/>
    <lineage>
        <taxon>Bacteria</taxon>
        <taxon>Bacillati</taxon>
        <taxon>Bacillota</taxon>
        <taxon>Bacilli</taxon>
        <taxon>Bacillales</taxon>
        <taxon>Paenibacillaceae</taxon>
        <taxon>Paenibacillus</taxon>
    </lineage>
</organism>
<dbReference type="CDD" id="cd13582">
    <property type="entry name" value="PBP2_AlgQ_like_3"/>
    <property type="match status" value="1"/>
</dbReference>
<comment type="caution">
    <text evidence="2">The sequence shown here is derived from an EMBL/GenBank/DDBJ whole genome shotgun (WGS) entry which is preliminary data.</text>
</comment>
<reference evidence="2" key="2">
    <citation type="submission" date="2020-09" db="EMBL/GenBank/DDBJ databases">
        <authorList>
            <person name="Sun Q."/>
            <person name="Zhou Y."/>
        </authorList>
    </citation>
    <scope>NUCLEOTIDE SEQUENCE</scope>
    <source>
        <strain evidence="2">CGMCC 1.16134</strain>
    </source>
</reference>
<dbReference type="AlphaFoldDB" id="A0A917FG59"/>
<proteinExistence type="predicted"/>
<evidence type="ECO:0000313" key="3">
    <source>
        <dbReference type="Proteomes" id="UP000637643"/>
    </source>
</evidence>
<gene>
    <name evidence="2" type="ORF">GCM10010912_21520</name>
</gene>
<feature type="chain" id="PRO_5039466225" evidence="1">
    <location>
        <begin position="25"/>
        <end position="565"/>
    </location>
</feature>
<dbReference type="PANTHER" id="PTHR43649:SF12">
    <property type="entry name" value="DIACETYLCHITOBIOSE BINDING PROTEIN DASA"/>
    <property type="match status" value="1"/>
</dbReference>
<name>A0A917FG59_9BACL</name>
<evidence type="ECO:0000256" key="1">
    <source>
        <dbReference type="SAM" id="SignalP"/>
    </source>
</evidence>